<name>A0A0F9I360_9ZZZZ</name>
<dbReference type="AlphaFoldDB" id="A0A0F9I360"/>
<evidence type="ECO:0008006" key="2">
    <source>
        <dbReference type="Google" id="ProtNLM"/>
    </source>
</evidence>
<accession>A0A0F9I360</accession>
<gene>
    <name evidence="1" type="ORF">LCGC14_1991210</name>
</gene>
<reference evidence="1" key="1">
    <citation type="journal article" date="2015" name="Nature">
        <title>Complex archaea that bridge the gap between prokaryotes and eukaryotes.</title>
        <authorList>
            <person name="Spang A."/>
            <person name="Saw J.H."/>
            <person name="Jorgensen S.L."/>
            <person name="Zaremba-Niedzwiedzka K."/>
            <person name="Martijn J."/>
            <person name="Lind A.E."/>
            <person name="van Eijk R."/>
            <person name="Schleper C."/>
            <person name="Guy L."/>
            <person name="Ettema T.J."/>
        </authorList>
    </citation>
    <scope>NUCLEOTIDE SEQUENCE</scope>
</reference>
<sequence length="57" mass="5882">MKKTLLILAAAIAFAGLAAPASAAGERYVLISHAPDSASWWNTIKNAIKVAGDQMGV</sequence>
<protein>
    <recommendedName>
        <fullName evidence="2">Sugar ABC transporter substrate-binding protein</fullName>
    </recommendedName>
</protein>
<comment type="caution">
    <text evidence="1">The sequence shown here is derived from an EMBL/GenBank/DDBJ whole genome shotgun (WGS) entry which is preliminary data.</text>
</comment>
<evidence type="ECO:0000313" key="1">
    <source>
        <dbReference type="EMBL" id="KKL81792.1"/>
    </source>
</evidence>
<dbReference type="EMBL" id="LAZR01022462">
    <property type="protein sequence ID" value="KKL81792.1"/>
    <property type="molecule type" value="Genomic_DNA"/>
</dbReference>
<organism evidence="1">
    <name type="scientific">marine sediment metagenome</name>
    <dbReference type="NCBI Taxonomy" id="412755"/>
    <lineage>
        <taxon>unclassified sequences</taxon>
        <taxon>metagenomes</taxon>
        <taxon>ecological metagenomes</taxon>
    </lineage>
</organism>
<feature type="non-terminal residue" evidence="1">
    <location>
        <position position="57"/>
    </location>
</feature>
<proteinExistence type="predicted"/>